<dbReference type="AlphaFoldDB" id="A0A8T5URT7"/>
<keyword evidence="4 6" id="KW-1133">Transmembrane helix</keyword>
<dbReference type="InterPro" id="IPR050367">
    <property type="entry name" value="APC_superfamily"/>
</dbReference>
<evidence type="ECO:0000313" key="7">
    <source>
        <dbReference type="EMBL" id="MBZ2166772.1"/>
    </source>
</evidence>
<feature type="transmembrane region" description="Helical" evidence="6">
    <location>
        <begin position="265"/>
        <end position="293"/>
    </location>
</feature>
<reference evidence="8" key="1">
    <citation type="journal article" date="2022" name="Microbiol. Resour. Announc.">
        <title>Draft Genome Sequence of a Methanogenic Archaeon from West Spitsbergen Permafrost.</title>
        <authorList>
            <person name="Trubitsyn V."/>
            <person name="Rivkina E."/>
            <person name="Shcherbakova V."/>
        </authorList>
    </citation>
    <scope>NUCLEOTIDE SEQUENCE [LARGE SCALE GENOMIC DNA]</scope>
    <source>
        <strain evidence="8">VT</strain>
    </source>
</reference>
<dbReference type="EMBL" id="JAIOUQ010000014">
    <property type="protein sequence ID" value="MBZ2166772.1"/>
    <property type="molecule type" value="Genomic_DNA"/>
</dbReference>
<dbReference type="RefSeq" id="WP_223792308.1">
    <property type="nucleotide sequence ID" value="NZ_JAIOUQ010000014.1"/>
</dbReference>
<comment type="caution">
    <text evidence="7">The sequence shown here is derived from an EMBL/GenBank/DDBJ whole genome shotgun (WGS) entry which is preliminary data.</text>
</comment>
<evidence type="ECO:0000256" key="3">
    <source>
        <dbReference type="ARBA" id="ARBA00022692"/>
    </source>
</evidence>
<feature type="transmembrane region" description="Helical" evidence="6">
    <location>
        <begin position="398"/>
        <end position="417"/>
    </location>
</feature>
<keyword evidence="2" id="KW-1003">Cell membrane</keyword>
<proteinExistence type="predicted"/>
<feature type="transmembrane region" description="Helical" evidence="6">
    <location>
        <begin position="153"/>
        <end position="170"/>
    </location>
</feature>
<dbReference type="GO" id="GO:0005886">
    <property type="term" value="C:plasma membrane"/>
    <property type="evidence" value="ECO:0007669"/>
    <property type="project" value="UniProtKB-SubCell"/>
</dbReference>
<keyword evidence="5 6" id="KW-0472">Membrane</keyword>
<feature type="transmembrane region" description="Helical" evidence="6">
    <location>
        <begin position="222"/>
        <end position="245"/>
    </location>
</feature>
<feature type="transmembrane region" description="Helical" evidence="6">
    <location>
        <begin position="314"/>
        <end position="336"/>
    </location>
</feature>
<keyword evidence="8" id="KW-1185">Reference proteome</keyword>
<dbReference type="PANTHER" id="PTHR42770">
    <property type="entry name" value="AMINO ACID TRANSPORTER-RELATED"/>
    <property type="match status" value="1"/>
</dbReference>
<evidence type="ECO:0000313" key="8">
    <source>
        <dbReference type="Proteomes" id="UP000825933"/>
    </source>
</evidence>
<evidence type="ECO:0000256" key="5">
    <source>
        <dbReference type="ARBA" id="ARBA00023136"/>
    </source>
</evidence>
<dbReference type="PIRSF" id="PIRSF006060">
    <property type="entry name" value="AA_transporter"/>
    <property type="match status" value="1"/>
</dbReference>
<dbReference type="InterPro" id="IPR002293">
    <property type="entry name" value="AA/rel_permease1"/>
</dbReference>
<dbReference type="Pfam" id="PF13520">
    <property type="entry name" value="AA_permease_2"/>
    <property type="match status" value="1"/>
</dbReference>
<feature type="transmembrane region" description="Helical" evidence="6">
    <location>
        <begin position="7"/>
        <end position="33"/>
    </location>
</feature>
<organism evidence="7 8">
    <name type="scientific">Methanobacterium spitsbergense</name>
    <dbReference type="NCBI Taxonomy" id="2874285"/>
    <lineage>
        <taxon>Archaea</taxon>
        <taxon>Methanobacteriati</taxon>
        <taxon>Methanobacteriota</taxon>
        <taxon>Methanomada group</taxon>
        <taxon>Methanobacteria</taxon>
        <taxon>Methanobacteriales</taxon>
        <taxon>Methanobacteriaceae</taxon>
        <taxon>Methanobacterium</taxon>
    </lineage>
</organism>
<feature type="transmembrane region" description="Helical" evidence="6">
    <location>
        <begin position="372"/>
        <end position="392"/>
    </location>
</feature>
<dbReference type="PANTHER" id="PTHR42770:SF11">
    <property type="entry name" value="INNER MEMBRANE TRANSPORT PROTEIN YBAT"/>
    <property type="match status" value="1"/>
</dbReference>
<feature type="transmembrane region" description="Helical" evidence="6">
    <location>
        <begin position="90"/>
        <end position="110"/>
    </location>
</feature>
<dbReference type="Gene3D" id="1.20.1740.10">
    <property type="entry name" value="Amino acid/polyamine transporter I"/>
    <property type="match status" value="1"/>
</dbReference>
<gene>
    <name evidence="7" type="ORF">K8N75_12065</name>
</gene>
<feature type="transmembrane region" description="Helical" evidence="6">
    <location>
        <begin position="39"/>
        <end position="59"/>
    </location>
</feature>
<feature type="transmembrane region" description="Helical" evidence="6">
    <location>
        <begin position="182"/>
        <end position="202"/>
    </location>
</feature>
<feature type="transmembrane region" description="Helical" evidence="6">
    <location>
        <begin position="122"/>
        <end position="141"/>
    </location>
</feature>
<feature type="transmembrane region" description="Helical" evidence="6">
    <location>
        <begin position="342"/>
        <end position="360"/>
    </location>
</feature>
<protein>
    <submittedName>
        <fullName evidence="7">APC family permease</fullName>
    </submittedName>
</protein>
<dbReference type="GO" id="GO:0022857">
    <property type="term" value="F:transmembrane transporter activity"/>
    <property type="evidence" value="ECO:0007669"/>
    <property type="project" value="InterPro"/>
</dbReference>
<evidence type="ECO:0000256" key="2">
    <source>
        <dbReference type="ARBA" id="ARBA00022475"/>
    </source>
</evidence>
<evidence type="ECO:0000256" key="6">
    <source>
        <dbReference type="SAM" id="Phobius"/>
    </source>
</evidence>
<evidence type="ECO:0000256" key="4">
    <source>
        <dbReference type="ARBA" id="ARBA00022989"/>
    </source>
</evidence>
<accession>A0A8T5URT7</accession>
<keyword evidence="3 6" id="KW-0812">Transmembrane</keyword>
<comment type="subcellular location">
    <subcellularLocation>
        <location evidence="1">Cell membrane</location>
        <topology evidence="1">Multi-pass membrane protein</topology>
    </subcellularLocation>
</comment>
<dbReference type="Proteomes" id="UP000825933">
    <property type="component" value="Unassembled WGS sequence"/>
</dbReference>
<evidence type="ECO:0000256" key="1">
    <source>
        <dbReference type="ARBA" id="ARBA00004651"/>
    </source>
</evidence>
<sequence>MAKKGPLGLLAVISIGIGGMVGGGIFAVLGLAVQLSGGGTYIAFALAGIVALITSYSYAKLSVTYPSQGGTVEFLDQAFGPGLITGGLNVLLFLSYIVMISLYAFAFGSYLSSFFPVDSQALWRHIGITSIIILMTGLNVLGARTVGKAEEWIVAFKISILMLFILVGIWSVNTGQLQPSTWAPFISLVAGGMIIFVAYEGFELIANSAEDVKNPSITLPRAYYYTVIFVIALYVLVSIVTVGNLPLNQIVAAKDYALAAAAKPFLGVFGFTLIAIAALLSTGSAINATLYGTARVSYIVAKDGELPVILEKDIWNRPIGGLLLTAGLTLIIANIFDISGLATMGSAGFLIIFAAVNASNWKIHKLTSSKRWIPFLGIVTCLSALFALVWQTIVTSPFNILILIMLVGLSFAIERTYREFTGRKIKSIIKPTELMKARKKIQSEIKDRTFDDNYKI</sequence>
<name>A0A8T5URT7_9EURY</name>